<dbReference type="Gene3D" id="1.10.8.60">
    <property type="match status" value="1"/>
</dbReference>
<keyword evidence="8" id="KW-1185">Reference proteome</keyword>
<dbReference type="SUPFAM" id="SSF52540">
    <property type="entry name" value="P-loop containing nucleoside triphosphate hydrolases"/>
    <property type="match status" value="1"/>
</dbReference>
<dbReference type="Pfam" id="PF01434">
    <property type="entry name" value="Peptidase_M41"/>
    <property type="match status" value="1"/>
</dbReference>
<evidence type="ECO:0000256" key="4">
    <source>
        <dbReference type="SAM" id="Phobius"/>
    </source>
</evidence>
<feature type="compositionally biased region" description="Acidic residues" evidence="3">
    <location>
        <begin position="665"/>
        <end position="688"/>
    </location>
</feature>
<feature type="region of interest" description="Disordered" evidence="3">
    <location>
        <begin position="662"/>
        <end position="690"/>
    </location>
</feature>
<sequence length="1106" mass="120622">MDYRHVAPEFRQVALMIQISLVGCAIAYVTWQSVLIFGSGGSPPVEISVEPWRDFGLWAVCVRPVYPDVYVGDAGVGVYDLPAYTGQGVPNPAGLSAKSSKLASQIYPETVQFDQRPANCAIADMTDLPDMKFPGKFTFCSTVPSGWLLVRSFTGWQYVSNFGGNDYAILKLQARKHGSDFGYHSATSQIFSTTRVMYWHDAGNDAKHYVEYDHLGQLCSMTTINSTETQVAAISALTVLVEDPMLTVTTELGVFPQLVRLATSLGGFLSIAVLVFTTIFVKQFPHSDIAQTYDRRTLFGNRSSGNRPSDLQESGSQAENGNAFSSATSTAKQAETAQTMGLVREHSQRMPELPPPGIAITPETGVKFEDVAGIDEEEEAEEEEEEEEAKEELMEIVDFLKAPERFVKVGAKIPRGVLLTGPPGTGKIYKCQCSEILFLVLLPDENENGMLLLADVGELLSDLSSASEFIELFVGVGASRVRDIFKQAKDAIGRQRGAGMGGGNDEREQTLNQILTEMDGFEGGHITLDDIDNPCTPSTAEKLFEEDEVDVPHMKLDGEITLMDIAKRTAGFSGADLENLMNEAARRNKKVFVLESLDFSDVNDLPLIAVRSNGAQPQALVAQAISMDEINDATDRVIAGLEGRALQDNAAKKLIDSALRVKEHDDDDDDDDNDDEDDDEDVDDDDDFETPRAYHEAGHAIVGTLLPLLGCHLKAAGAALATRLREEVEEMKTKKRLVRKHKRAARIAGALGRETQSGLWYEPGSEDLEQYKPSRAKQVEPKGSMGVSTYALEPPALVERMARAMVTQFGMSEVGSLAIDDGGFMGPDYSEELSSSPGRKIDNAIKDISDDCYLNALNILMTNRACLDRVADELTETETMTGDRLREPGSQIAETRAKGNYTSSDSVDRPSAQKSLCLNLCTADKDVKGNVMEAPCTPTSDNRRGSCGARRRRPVALPAVDVMASFCMLSHGCYGPLEASTQGMMDNFSHCGDPAGEGCQPDDAGLMNPTYPKEEEEALLERDLEANLTSDCVPSKAEVSKIILELTRDNVAALAVIATLSLFGQQPQRFVAPGSEAPRQMQACFWWAGGDWAIWLCGELHALNVW</sequence>
<feature type="region of interest" description="Disordered" evidence="3">
    <location>
        <begin position="299"/>
        <end position="338"/>
    </location>
</feature>
<feature type="transmembrane region" description="Helical" evidence="4">
    <location>
        <begin position="12"/>
        <end position="31"/>
    </location>
</feature>
<dbReference type="Proteomes" id="UP000186817">
    <property type="component" value="Unassembled WGS sequence"/>
</dbReference>
<dbReference type="GO" id="GO:0005524">
    <property type="term" value="F:ATP binding"/>
    <property type="evidence" value="ECO:0007669"/>
    <property type="project" value="InterPro"/>
</dbReference>
<dbReference type="InterPro" id="IPR041569">
    <property type="entry name" value="AAA_lid_3"/>
</dbReference>
<dbReference type="PANTHER" id="PTHR23076:SF139">
    <property type="entry name" value="ATP-DEPENDENT ZINC METALLOPROTEASE FTSH 2, CHLOROPLASTIC"/>
    <property type="match status" value="1"/>
</dbReference>
<reference evidence="7 8" key="1">
    <citation type="submission" date="2016-02" db="EMBL/GenBank/DDBJ databases">
        <title>Genome analysis of coral dinoflagellate symbionts highlights evolutionary adaptations to a symbiotic lifestyle.</title>
        <authorList>
            <person name="Aranda M."/>
            <person name="Li Y."/>
            <person name="Liew Y.J."/>
            <person name="Baumgarten S."/>
            <person name="Simakov O."/>
            <person name="Wilson M."/>
            <person name="Piel J."/>
            <person name="Ashoor H."/>
            <person name="Bougouffa S."/>
            <person name="Bajic V.B."/>
            <person name="Ryu T."/>
            <person name="Ravasi T."/>
            <person name="Bayer T."/>
            <person name="Micklem G."/>
            <person name="Kim H."/>
            <person name="Bhak J."/>
            <person name="Lajeunesse T.C."/>
            <person name="Voolstra C.R."/>
        </authorList>
    </citation>
    <scope>NUCLEOTIDE SEQUENCE [LARGE SCALE GENOMIC DNA]</scope>
    <source>
        <strain evidence="7 8">CCMP2467</strain>
    </source>
</reference>
<evidence type="ECO:0000256" key="2">
    <source>
        <dbReference type="ARBA" id="ARBA00023136"/>
    </source>
</evidence>
<dbReference type="InterPro" id="IPR000642">
    <property type="entry name" value="Peptidase_M41"/>
</dbReference>
<dbReference type="GO" id="GO:0004222">
    <property type="term" value="F:metalloendopeptidase activity"/>
    <property type="evidence" value="ECO:0007669"/>
    <property type="project" value="InterPro"/>
</dbReference>
<proteinExistence type="inferred from homology"/>
<dbReference type="AlphaFoldDB" id="A0A1Q9DZA3"/>
<dbReference type="InterPro" id="IPR027417">
    <property type="entry name" value="P-loop_NTPase"/>
</dbReference>
<dbReference type="OrthoDB" id="434560at2759"/>
<organism evidence="7 8">
    <name type="scientific">Symbiodinium microadriaticum</name>
    <name type="common">Dinoflagellate</name>
    <name type="synonym">Zooxanthella microadriatica</name>
    <dbReference type="NCBI Taxonomy" id="2951"/>
    <lineage>
        <taxon>Eukaryota</taxon>
        <taxon>Sar</taxon>
        <taxon>Alveolata</taxon>
        <taxon>Dinophyceae</taxon>
        <taxon>Suessiales</taxon>
        <taxon>Symbiodiniaceae</taxon>
        <taxon>Symbiodinium</taxon>
    </lineage>
</organism>
<comment type="similarity">
    <text evidence="1">In the N-terminal section; belongs to the AAA ATPase family.</text>
</comment>
<keyword evidence="4" id="KW-0812">Transmembrane</keyword>
<dbReference type="InterPro" id="IPR037219">
    <property type="entry name" value="Peptidase_M41-like"/>
</dbReference>
<dbReference type="Gene3D" id="1.20.58.760">
    <property type="entry name" value="Peptidase M41"/>
    <property type="match status" value="1"/>
</dbReference>
<evidence type="ECO:0000259" key="6">
    <source>
        <dbReference type="Pfam" id="PF17862"/>
    </source>
</evidence>
<dbReference type="Pfam" id="PF17862">
    <property type="entry name" value="AAA_lid_3"/>
    <property type="match status" value="1"/>
</dbReference>
<keyword evidence="7" id="KW-0482">Metalloprotease</keyword>
<accession>A0A1Q9DZA3</accession>
<dbReference type="EMBL" id="LSRX01000325">
    <property type="protein sequence ID" value="OLQ00506.1"/>
    <property type="molecule type" value="Genomic_DNA"/>
</dbReference>
<name>A0A1Q9DZA3_SYMMI</name>
<keyword evidence="7" id="KW-0645">Protease</keyword>
<gene>
    <name evidence="7" type="primary">ftsH</name>
    <name evidence="7" type="ORF">AK812_SmicGene16818</name>
</gene>
<protein>
    <submittedName>
        <fullName evidence="7">ATP-dependent zinc metalloprotease FtsH</fullName>
    </submittedName>
</protein>
<dbReference type="Gene3D" id="3.40.50.300">
    <property type="entry name" value="P-loop containing nucleotide triphosphate hydrolases"/>
    <property type="match status" value="1"/>
</dbReference>
<dbReference type="PANTHER" id="PTHR23076">
    <property type="entry name" value="METALLOPROTEASE M41 FTSH"/>
    <property type="match status" value="1"/>
</dbReference>
<evidence type="ECO:0000256" key="1">
    <source>
        <dbReference type="ARBA" id="ARBA00010550"/>
    </source>
</evidence>
<dbReference type="PROSITE" id="PS51257">
    <property type="entry name" value="PROKAR_LIPOPROTEIN"/>
    <property type="match status" value="1"/>
</dbReference>
<evidence type="ECO:0000313" key="8">
    <source>
        <dbReference type="Proteomes" id="UP000186817"/>
    </source>
</evidence>
<evidence type="ECO:0000256" key="3">
    <source>
        <dbReference type="SAM" id="MobiDB-lite"/>
    </source>
</evidence>
<dbReference type="GO" id="GO:0009535">
    <property type="term" value="C:chloroplast thylakoid membrane"/>
    <property type="evidence" value="ECO:0007669"/>
    <property type="project" value="TreeGrafter"/>
</dbReference>
<keyword evidence="4" id="KW-1133">Transmembrane helix</keyword>
<feature type="domain" description="Peptidase M41" evidence="5">
    <location>
        <begin position="798"/>
        <end position="886"/>
    </location>
</feature>
<dbReference type="GO" id="GO:0004176">
    <property type="term" value="F:ATP-dependent peptidase activity"/>
    <property type="evidence" value="ECO:0007669"/>
    <property type="project" value="InterPro"/>
</dbReference>
<dbReference type="GO" id="GO:0006508">
    <property type="term" value="P:proteolysis"/>
    <property type="evidence" value="ECO:0007669"/>
    <property type="project" value="UniProtKB-KW"/>
</dbReference>
<evidence type="ECO:0000313" key="7">
    <source>
        <dbReference type="EMBL" id="OLQ00506.1"/>
    </source>
</evidence>
<evidence type="ECO:0000259" key="5">
    <source>
        <dbReference type="Pfam" id="PF01434"/>
    </source>
</evidence>
<feature type="compositionally biased region" description="Polar residues" evidence="3">
    <location>
        <begin position="300"/>
        <end position="338"/>
    </location>
</feature>
<comment type="caution">
    <text evidence="7">The sequence shown here is derived from an EMBL/GenBank/DDBJ whole genome shotgun (WGS) entry which is preliminary data.</text>
</comment>
<dbReference type="SUPFAM" id="SSF140990">
    <property type="entry name" value="FtsH protease domain-like"/>
    <property type="match status" value="1"/>
</dbReference>
<feature type="domain" description="AAA ATPase AAA+ lid" evidence="6">
    <location>
        <begin position="561"/>
        <end position="586"/>
    </location>
</feature>
<keyword evidence="7" id="KW-0378">Hydrolase</keyword>
<keyword evidence="2 4" id="KW-0472">Membrane</keyword>